<dbReference type="Proteomes" id="UP000316093">
    <property type="component" value="Chromosome"/>
</dbReference>
<feature type="signal peptide" evidence="1">
    <location>
        <begin position="1"/>
        <end position="21"/>
    </location>
</feature>
<dbReference type="KEGG" id="lpy:FIV34_19230"/>
<keyword evidence="1" id="KW-0732">Signal</keyword>
<name>A0A4Y5Z6R2_9GAMM</name>
<protein>
    <submittedName>
        <fullName evidence="2">DUF2501 domain-containing protein</fullName>
    </submittedName>
</protein>
<dbReference type="OrthoDB" id="8565817at2"/>
<accession>A0A4Y5Z6R2</accession>
<keyword evidence="3" id="KW-1185">Reference proteome</keyword>
<evidence type="ECO:0000313" key="3">
    <source>
        <dbReference type="Proteomes" id="UP000316093"/>
    </source>
</evidence>
<gene>
    <name evidence="2" type="ORF">FIV34_19230</name>
</gene>
<dbReference type="Pfam" id="PF10696">
    <property type="entry name" value="DUF2501"/>
    <property type="match status" value="1"/>
</dbReference>
<reference evidence="2 3" key="1">
    <citation type="submission" date="2019-06" db="EMBL/GenBank/DDBJ databases">
        <title>A complete genome sequence for Luteibacter pinisoli MAH-14.</title>
        <authorList>
            <person name="Baltrus D.A."/>
        </authorList>
    </citation>
    <scope>NUCLEOTIDE SEQUENCE [LARGE SCALE GENOMIC DNA]</scope>
    <source>
        <strain evidence="2 3">MAH-14</strain>
    </source>
</reference>
<proteinExistence type="predicted"/>
<dbReference type="EMBL" id="CP041046">
    <property type="protein sequence ID" value="QDE41180.1"/>
    <property type="molecule type" value="Genomic_DNA"/>
</dbReference>
<dbReference type="InterPro" id="IPR019637">
    <property type="entry name" value="DUF2501"/>
</dbReference>
<dbReference type="RefSeq" id="WP_139985103.1">
    <property type="nucleotide sequence ID" value="NZ_CP041046.1"/>
</dbReference>
<sequence>MKTSFAGLALGLALASTAAYAGQLDKLGGLMGGSGSSLTAGSAGNAAGIIQYCISNNYLGGSSGASGVKDKLLGSLSGNTSAPEPTQDKGYLAGAKGLLTGSNGKTTTDLNQLGGIGGSGGGTDDMKAKLVHKACDAVLKQGKKMAGM</sequence>
<dbReference type="AlphaFoldDB" id="A0A4Y5Z6R2"/>
<evidence type="ECO:0000256" key="1">
    <source>
        <dbReference type="SAM" id="SignalP"/>
    </source>
</evidence>
<evidence type="ECO:0000313" key="2">
    <source>
        <dbReference type="EMBL" id="QDE41180.1"/>
    </source>
</evidence>
<feature type="chain" id="PRO_5021435697" evidence="1">
    <location>
        <begin position="22"/>
        <end position="148"/>
    </location>
</feature>
<organism evidence="2 3">
    <name type="scientific">Luteibacter pinisoli</name>
    <dbReference type="NCBI Taxonomy" id="2589080"/>
    <lineage>
        <taxon>Bacteria</taxon>
        <taxon>Pseudomonadati</taxon>
        <taxon>Pseudomonadota</taxon>
        <taxon>Gammaproteobacteria</taxon>
        <taxon>Lysobacterales</taxon>
        <taxon>Rhodanobacteraceae</taxon>
        <taxon>Luteibacter</taxon>
    </lineage>
</organism>